<dbReference type="Proteomes" id="UP000233535">
    <property type="component" value="Unassembled WGS sequence"/>
</dbReference>
<feature type="domain" description="PKD/Chitinase" evidence="2">
    <location>
        <begin position="1889"/>
        <end position="1955"/>
    </location>
</feature>
<feature type="domain" description="PKD/Chitinase" evidence="2">
    <location>
        <begin position="3149"/>
        <end position="3215"/>
    </location>
</feature>
<keyword evidence="4" id="KW-1185">Reference proteome</keyword>
<proteinExistence type="predicted"/>
<reference evidence="3 4" key="1">
    <citation type="journal article" date="2017" name="Front. Microbiol.">
        <title>Labilibaculum manganireducens gen. nov., sp. nov. and Labilibaculum filiforme sp. nov., Novel Bacteroidetes Isolated from Subsurface Sediments of the Baltic Sea.</title>
        <authorList>
            <person name="Vandieken V."/>
            <person name="Marshall I.P."/>
            <person name="Niemann H."/>
            <person name="Engelen B."/>
            <person name="Cypionka H."/>
        </authorList>
    </citation>
    <scope>NUCLEOTIDE SEQUENCE [LARGE SCALE GENOMIC DNA]</scope>
    <source>
        <strain evidence="3 4">59.16B</strain>
    </source>
</reference>
<feature type="transmembrane region" description="Helical" evidence="1">
    <location>
        <begin position="12"/>
        <end position="33"/>
    </location>
</feature>
<feature type="domain" description="PKD/Chitinase" evidence="2">
    <location>
        <begin position="2309"/>
        <end position="2375"/>
    </location>
</feature>
<organism evidence="3 4">
    <name type="scientific">Labilibaculum filiforme</name>
    <dbReference type="NCBI Taxonomy" id="1940526"/>
    <lineage>
        <taxon>Bacteria</taxon>
        <taxon>Pseudomonadati</taxon>
        <taxon>Bacteroidota</taxon>
        <taxon>Bacteroidia</taxon>
        <taxon>Marinilabiliales</taxon>
        <taxon>Marinifilaceae</taxon>
        <taxon>Labilibaculum</taxon>
    </lineage>
</organism>
<feature type="domain" description="PKD/Chitinase" evidence="2">
    <location>
        <begin position="439"/>
        <end position="509"/>
    </location>
</feature>
<feature type="domain" description="PKD/Chitinase" evidence="2">
    <location>
        <begin position="1471"/>
        <end position="1535"/>
    </location>
</feature>
<feature type="domain" description="PKD/Chitinase" evidence="2">
    <location>
        <begin position="1541"/>
        <end position="1605"/>
    </location>
</feature>
<dbReference type="EMBL" id="MVDD01000012">
    <property type="protein sequence ID" value="PKQ61708.1"/>
    <property type="molecule type" value="Genomic_DNA"/>
</dbReference>
<feature type="domain" description="PKD/Chitinase" evidence="2">
    <location>
        <begin position="2159"/>
        <end position="2235"/>
    </location>
</feature>
<feature type="domain" description="PKD/Chitinase" evidence="2">
    <location>
        <begin position="909"/>
        <end position="975"/>
    </location>
</feature>
<feature type="domain" description="PKD/Chitinase" evidence="2">
    <location>
        <begin position="1319"/>
        <end position="1395"/>
    </location>
</feature>
<dbReference type="InterPro" id="IPR013783">
    <property type="entry name" value="Ig-like_fold"/>
</dbReference>
<feature type="domain" description="PKD/Chitinase" evidence="2">
    <location>
        <begin position="2729"/>
        <end position="2795"/>
    </location>
</feature>
<dbReference type="InterPro" id="IPR022409">
    <property type="entry name" value="PKD/Chitinase_dom"/>
</dbReference>
<feature type="domain" description="PKD/Chitinase" evidence="2">
    <location>
        <begin position="2028"/>
        <end position="2095"/>
    </location>
</feature>
<evidence type="ECO:0000259" key="2">
    <source>
        <dbReference type="SMART" id="SM00089"/>
    </source>
</evidence>
<accession>A0A2N3HUJ3</accession>
<comment type="caution">
    <text evidence="3">The sequence shown here is derived from an EMBL/GenBank/DDBJ whole genome shotgun (WGS) entry which is preliminary data.</text>
</comment>
<feature type="domain" description="PKD/Chitinase" evidence="2">
    <location>
        <begin position="1397"/>
        <end position="1465"/>
    </location>
</feature>
<feature type="domain" description="PKD/Chitinase" evidence="2">
    <location>
        <begin position="1957"/>
        <end position="2025"/>
    </location>
</feature>
<feature type="domain" description="PKD/Chitinase" evidence="2">
    <location>
        <begin position="2239"/>
        <end position="2305"/>
    </location>
</feature>
<gene>
    <name evidence="3" type="ORF">BZG02_14890</name>
</gene>
<evidence type="ECO:0000313" key="3">
    <source>
        <dbReference type="EMBL" id="PKQ61708.1"/>
    </source>
</evidence>
<sequence length="3805" mass="395725">MVNEEVNMKRFLQLIYVTIVIGISSYSGVSQILRPVNDTTICVGESVVLEAQSGSYMYNWSTGQLSPKISVSPVVTTTYNLRVFIPDTGTELITNGDFDFGNTGINSEYIYCPDPVLSSASHSNTQSLWMEGRYAVDSNPQAYHANFSSCNGHSGNSPDKMLIVNGAPDENVVVWSQTITVVPNQYYAFSTWASNVHPTNPARLEFMIDGILMGDYIEPSAGLTCNWEEFYSLWYSGTKTSIKISIVNKNLIRSGNDYALDGISFNPLVEVPDSRTITVLEPAIVDAGADIAICGNEVANLSAVVSNQTGFLWSTSGDGSFSNSSNINSTYTPGSNDVANGSVQLTATANSNSPCGTVSDFLTLTLNPIPFVGFGDNQASCDGGNVILDAQNSGSSYSWNTGETSQTIEVSTAGTYSVEVINAFNCVVTDTVYVGFYENLSIDLGPDRIVCSGEPVVLNAGISGATYLWSTGENTQEIIVYNDGNYSVTVTNSYGCNATDDINVTLVPPPVVDLGPDQVLNTGDVIRLDAGSHYFYVWDDGSRNRYLDVDKPGLYAVRVYDRNGCSAMDMVNIISATGTVPDVTLNDTIICRDESVELYAGNDFLFNWDVDGLSSRVVVSPDSTTTYHLRVFYVDETLELVENGDFTLGRTNFESDYYYCSYARWCRSRSSKYTVSSNTEYFGSDKSDCSGVTGNSSDQMMVIEGGGVNTTVWEQDIDVDADSYYVFALNITNLKSDSFDDFELVINGVVIERFSTNSPCNWDKYQRLVYSDTSNSLNIQINNVSTSGSNNAFALDGISMYKLSEIPLDVTVEVIQHVTADAGPDLAICELGTASLSGGVTNESSFTWRSFGDGSFDNTGILNPNYTPGSADVLNGYVDLELSAQPIIPCVMPALDTVRVDINSNLNVNLGIDQEICEGNTITLDAGNAGGTYLWNTGETTQTIIVNTTGTYSVTVTDVNGCSGTDDIDITVHANPIVDLGADQEECNGNNIMFDAGHPGSTYLWSTGETIQGILVTTSGNYSVVMTDANGCSATDDVNATIHANPLVDLGIDQEICAGNSITFDAGNTGATYLWSTGATTQTITVATSGNYSVTITDANGCTATDDANATIHANPVVDLGIDQSTCAGGTITFDAGNVGATYLWSTGETTQTISVSTSGNYSVTITDANGCSATDDANATIHANPVVDLGIDQEICAGNSITFDAGNIGATYLWSTGETTQTITVATSGNYSVTITDANGCTATDDANATIHANPTVNLGADQEVCAGGTITFDAGNIGATYLWSTGETTQAITVATSGNYSVTITDANGCTATDDANATIHANPVVDLGIDQETCAGNSITFDAGNTGATYLWSTGETTQTITVATSGNYGVTITDANGCSATDDANATIHANPVVDLGIDQETCAGGTITFDAGNTGATYLWSTGATTQTITVATSGNYSVTITDANGCSATDDANATIHANPLVDLGIDQSTCAGGTITFDAGNAGATYLWSTGATTQTITVATSGNYSVTITDANGCTATDDANATIHVNPLVDLGIDQSTCAGGTITFDAGNAGATYLWPTGETTQTITVATSGNYSVTITDANGCSATDDVNATIHVNPVVDLGIDQETCAGGTITFDAGNAGATYLWSTGETTQTITVATSGNYSVAITDANGCTATDDANATIHANPTVNLGADQEICAGGTITFDAGNAGATYLWNTGETTQTIIVNTTGTYSVTVTDVNGCSGTDDIDITVHANPIVDLGADQEECNGNNIMFDAGHPGSTYLWSTGETTQTITVAISGNYSVTITDANGCIATDDANATIHANPTVDLGIDQETCAGGTITFDAGNAGATYLWSTGETTQTITVATSGNYSVTITDANGCTATDDANATIHANPLVDLGIDQSTCAGNSITFDAGNAGATYLWSTGETTQTITVATSGNYSVTITDANGCSATDDADATIHANPVVDLGIDQETCAGGTITFDAENAGATYVWSTGETTQAITVATSGNYLVTITDANGCSATDDANAIIHANPIVNLGSDQETCAGGTITFDAGNAGATYLWSTGETTQTITVSVSGNYSVTITDANGCTATGDANATIHANPLVDLGIDQEICAGGTITFDAGNIGATYLWSTGETTQTITVATSGNYSVTITDANGCTATDDANATIHANPTVNLGADQEVCAGGTITFDAGNVGSTYLWSTGETTQAITVATSGNYSVTITDANGCSATDDVNATIHANPLVDLGIDQSTCAGNSITFDAGNAGATYLWSTGATTQTITVATSGNYSVTITDANGCTATDDANAMIHANPTVDLGIDQETCAGNSITFDAGNIGATYLWSTGETTQTITVATSGTYSVTITDANGCSATDDANATIHANPIVDLGIDQSTCAGNSITFDAGNAGATYLWSTGETTQTITVATSGNYSVTITDANGCTATDDANATIHANPTVNLGADQEICAGGTITFDAGNIGATYLWSTGETTQTITVATSGNYSVTITDANGCTATDDANATIHANPTVNLGADQEICAGGTITFDAGNIGATYLWSTGETTQTITVATSGNYSVTITDANGCTATDDANATIHANPTVDLGIDQETCAGNTITFDAGNIGATYLWSTGETTQTITVATSGNYSVTITDANGCTATDDANATIHANPLVDLGIDQSTCAGNSITFDAENVGATYLWSTGETTQTITVATSGNYSVTITDANGCSATDDANATIHANPLVDLGIDQETCAGNTITFDAGNIGATYLWSTGATTQTITVSASGNYSVSITDANGCTATDDANATIHANPLVDLGIDQSTCAGNSITFDAGNTGATYLWSTGETTQTITVATSGNYSVTITDANGCSATDDANATIHANPVVDLGIDQSTCAGGTITFDAGNIGATYLWSTGATTQTISVSTSGNYSVTITDANGCSATDDANATIHANPLVDLGIDQETCAGNSITFDAGNIGATCLWSTGATTQTITVATSGNYSVTITDANGCTATDDVNATIHANPTVNLGADQEVCAGGTITFDAGNIGATYLWSTGATTQTISVTTSGNYSVTITDANGCTATDDANATIHANPTVDLGIDQSTCAGNSITFDAGNIGATYLWSTGATTQTISVSTSGNYSVTITDANGCSATDDANATIHANPLVDLGIDQSTCAGNSITFDAENAGATYVWSTGETTQTITVATSGNYSVTITDANGCTATDDANATIHANPTVDLGADQSYCDEDLIVLDAGVQIGSYLWNTGETTHTITVSEAKTYSVNFTDANGCTAIDSINVEFYPSFNFKLSYSSNLVCYGDSTHIEGPIQAGYSYQWNKDGTQLVGETNYSIKAGDTGWYTLNIINENGCFASDSIHVEIIHLPNNPLPSQIDMCFGESVLLDIGDGESFLWNDGITTQTRLAYNSGVYSVEVHDSHGCIGYDSVSVTVHDLPLVDLGPDLYICEGEELIIEAPVGYQTEWIPGGQTKEIYVYEDGAYTLKATDEFGCVGLDEIKIFVHDNPEVYLGRDTVIAEGTTLLLDAGSGYVQYEWNNQESSQFLKVNRDGEYAVNVIDVHGCRGNGKVKVAVNPVPSINLGGSAGICQGTSLMLDPGHWERYSWSTGETTRTINVNKTGDYIVSVWDVYGIMGIDTLHVEVYPSPEINLTADTLSFYKGQSVTIDAGSGYSSYYWSTGSDWRSIEVDQAGDYSIQVTNSYGCIAQSTAAVKLLQPKMVVPNVFTPNGKGPNEIFYPVFKGVVTDFELYIYSRWGEQLFELRRDVVSNNELKYDGWNGTYKGEDAEIGVYVWMIFYGGKERAHGTVTLFR</sequence>
<dbReference type="Pfam" id="PF13585">
    <property type="entry name" value="CHU_C"/>
    <property type="match status" value="1"/>
</dbReference>
<feature type="domain" description="PKD/Chitinase" evidence="2">
    <location>
        <begin position="2999"/>
        <end position="3075"/>
    </location>
</feature>
<keyword evidence="1" id="KW-0472">Membrane</keyword>
<evidence type="ECO:0000256" key="1">
    <source>
        <dbReference type="SAM" id="Phobius"/>
    </source>
</evidence>
<feature type="domain" description="PKD/Chitinase" evidence="2">
    <location>
        <begin position="1187"/>
        <end position="1255"/>
    </location>
</feature>
<feature type="domain" description="PKD/Chitinase" evidence="2">
    <location>
        <begin position="1809"/>
        <end position="1885"/>
    </location>
</feature>
<feature type="domain" description="PKD/Chitinase" evidence="2">
    <location>
        <begin position="2799"/>
        <end position="2865"/>
    </location>
</feature>
<dbReference type="Gene3D" id="2.60.40.10">
    <property type="entry name" value="Immunoglobulins"/>
    <property type="match status" value="3"/>
</dbReference>
<feature type="domain" description="PKD/Chitinase" evidence="2">
    <location>
        <begin position="2451"/>
        <end position="2515"/>
    </location>
</feature>
<evidence type="ECO:0000313" key="4">
    <source>
        <dbReference type="Proteomes" id="UP000233535"/>
    </source>
</evidence>
<feature type="domain" description="PKD/Chitinase" evidence="2">
    <location>
        <begin position="3079"/>
        <end position="3145"/>
    </location>
</feature>
<feature type="domain" description="PKD/Chitinase" evidence="2">
    <location>
        <begin position="1117"/>
        <end position="1185"/>
    </location>
</feature>
<dbReference type="SMART" id="SM00089">
    <property type="entry name" value="PKD"/>
    <property type="match status" value="26"/>
</dbReference>
<protein>
    <recommendedName>
        <fullName evidence="2">PKD/Chitinase domain-containing protein</fullName>
    </recommendedName>
</protein>
<feature type="domain" description="PKD/Chitinase" evidence="2">
    <location>
        <begin position="2379"/>
        <end position="2445"/>
    </location>
</feature>
<name>A0A2N3HUJ3_9BACT</name>
<keyword evidence="1" id="KW-1133">Transmembrane helix</keyword>
<dbReference type="Gene3D" id="2.60.40.740">
    <property type="match status" value="15"/>
</dbReference>
<feature type="domain" description="PKD/Chitinase" evidence="2">
    <location>
        <begin position="2659"/>
        <end position="2725"/>
    </location>
</feature>
<keyword evidence="1" id="KW-0812">Transmembrane</keyword>
<feature type="domain" description="PKD/Chitinase" evidence="2">
    <location>
        <begin position="1669"/>
        <end position="1745"/>
    </location>
</feature>
<feature type="domain" description="PKD/Chitinase" evidence="2">
    <location>
        <begin position="1041"/>
        <end position="1115"/>
    </location>
</feature>
<feature type="domain" description="PKD/Chitinase" evidence="2">
    <location>
        <begin position="2579"/>
        <end position="2655"/>
    </location>
</feature>